<evidence type="ECO:0000313" key="3">
    <source>
        <dbReference type="Proteomes" id="UP000243459"/>
    </source>
</evidence>
<sequence>MTAFHLDLRGRREGTSFSLAYEGDEKFHISDYYYFVVAVAVVAILLLASNVVIVGCCSRFSLLQSLKRFLRSRGLLSVSNHGDNISRLIPATKYSNPGETDRPRDRGELGCGVVCTGAFVMERSEQLPAMQALVSSGPCMDHVALLRTPTAQLPSYEVLPKGYRFS</sequence>
<dbReference type="Gramene" id="ONK62279">
    <property type="protein sequence ID" value="ONK62279"/>
    <property type="gene ID" value="A4U43_C07F2270"/>
</dbReference>
<reference evidence="3" key="1">
    <citation type="journal article" date="2017" name="Nat. Commun.">
        <title>The asparagus genome sheds light on the origin and evolution of a young Y chromosome.</title>
        <authorList>
            <person name="Harkess A."/>
            <person name="Zhou J."/>
            <person name="Xu C."/>
            <person name="Bowers J.E."/>
            <person name="Van der Hulst R."/>
            <person name="Ayyampalayam S."/>
            <person name="Mercati F."/>
            <person name="Riccardi P."/>
            <person name="McKain M.R."/>
            <person name="Kakrana A."/>
            <person name="Tang H."/>
            <person name="Ray J."/>
            <person name="Groenendijk J."/>
            <person name="Arikit S."/>
            <person name="Mathioni S.M."/>
            <person name="Nakano M."/>
            <person name="Shan H."/>
            <person name="Telgmann-Rauber A."/>
            <person name="Kanno A."/>
            <person name="Yue Z."/>
            <person name="Chen H."/>
            <person name="Li W."/>
            <person name="Chen Y."/>
            <person name="Xu X."/>
            <person name="Zhang Y."/>
            <person name="Luo S."/>
            <person name="Chen H."/>
            <person name="Gao J."/>
            <person name="Mao Z."/>
            <person name="Pires J.C."/>
            <person name="Luo M."/>
            <person name="Kudrna D."/>
            <person name="Wing R.A."/>
            <person name="Meyers B.C."/>
            <person name="Yi K."/>
            <person name="Kong H."/>
            <person name="Lavrijsen P."/>
            <person name="Sunseri F."/>
            <person name="Falavigna A."/>
            <person name="Ye Y."/>
            <person name="Leebens-Mack J.H."/>
            <person name="Chen G."/>
        </authorList>
    </citation>
    <scope>NUCLEOTIDE SEQUENCE [LARGE SCALE GENOMIC DNA]</scope>
    <source>
        <strain evidence="3">cv. DH0086</strain>
    </source>
</reference>
<evidence type="ECO:0000313" key="2">
    <source>
        <dbReference type="EMBL" id="ONK62279.1"/>
    </source>
</evidence>
<keyword evidence="1" id="KW-1133">Transmembrane helix</keyword>
<protein>
    <submittedName>
        <fullName evidence="2">Uncharacterized protein</fullName>
    </submittedName>
</protein>
<keyword evidence="1" id="KW-0472">Membrane</keyword>
<proteinExistence type="predicted"/>
<accession>A0A5P1EBW0</accession>
<gene>
    <name evidence="2" type="ORF">A4U43_C07F2270</name>
</gene>
<feature type="transmembrane region" description="Helical" evidence="1">
    <location>
        <begin position="32"/>
        <end position="62"/>
    </location>
</feature>
<dbReference type="Proteomes" id="UP000243459">
    <property type="component" value="Chromosome 7"/>
</dbReference>
<dbReference type="EMBL" id="CM007387">
    <property type="protein sequence ID" value="ONK62279.1"/>
    <property type="molecule type" value="Genomic_DNA"/>
</dbReference>
<evidence type="ECO:0000256" key="1">
    <source>
        <dbReference type="SAM" id="Phobius"/>
    </source>
</evidence>
<dbReference type="AlphaFoldDB" id="A0A5P1EBW0"/>
<organism evidence="2 3">
    <name type="scientific">Asparagus officinalis</name>
    <name type="common">Garden asparagus</name>
    <dbReference type="NCBI Taxonomy" id="4686"/>
    <lineage>
        <taxon>Eukaryota</taxon>
        <taxon>Viridiplantae</taxon>
        <taxon>Streptophyta</taxon>
        <taxon>Embryophyta</taxon>
        <taxon>Tracheophyta</taxon>
        <taxon>Spermatophyta</taxon>
        <taxon>Magnoliopsida</taxon>
        <taxon>Liliopsida</taxon>
        <taxon>Asparagales</taxon>
        <taxon>Asparagaceae</taxon>
        <taxon>Asparagoideae</taxon>
        <taxon>Asparagus</taxon>
    </lineage>
</organism>
<keyword evidence="3" id="KW-1185">Reference proteome</keyword>
<name>A0A5P1EBW0_ASPOF</name>
<keyword evidence="1" id="KW-0812">Transmembrane</keyword>